<dbReference type="Pfam" id="PF13191">
    <property type="entry name" value="AAA_16"/>
    <property type="match status" value="1"/>
</dbReference>
<evidence type="ECO:0000256" key="2">
    <source>
        <dbReference type="SAM" id="MobiDB-lite"/>
    </source>
</evidence>
<dbReference type="PRINTS" id="PR00038">
    <property type="entry name" value="HTHLUXR"/>
</dbReference>
<dbReference type="AlphaFoldDB" id="A0A7W3XXG4"/>
<name>A0A7W3XXG4_9ACTN</name>
<feature type="region of interest" description="Disordered" evidence="2">
    <location>
        <begin position="72"/>
        <end position="95"/>
    </location>
</feature>
<dbReference type="PROSITE" id="PS50043">
    <property type="entry name" value="HTH_LUXR_2"/>
    <property type="match status" value="1"/>
</dbReference>
<dbReference type="SMART" id="SM00421">
    <property type="entry name" value="HTH_LUXR"/>
    <property type="match status" value="1"/>
</dbReference>
<proteinExistence type="predicted"/>
<gene>
    <name evidence="4" type="ORF">FOE67_15050</name>
</gene>
<protein>
    <submittedName>
        <fullName evidence="4">AAA family ATPase</fullName>
    </submittedName>
</protein>
<comment type="caution">
    <text evidence="4">The sequence shown here is derived from an EMBL/GenBank/DDBJ whole genome shotgun (WGS) entry which is preliminary data.</text>
</comment>
<feature type="domain" description="HTH luxR-type" evidence="3">
    <location>
        <begin position="924"/>
        <end position="989"/>
    </location>
</feature>
<dbReference type="InterPro" id="IPR036388">
    <property type="entry name" value="WH-like_DNA-bd_sf"/>
</dbReference>
<dbReference type="SUPFAM" id="SSF46894">
    <property type="entry name" value="C-terminal effector domain of the bipartite response regulators"/>
    <property type="match status" value="1"/>
</dbReference>
<dbReference type="Pfam" id="PF00196">
    <property type="entry name" value="GerE"/>
    <property type="match status" value="1"/>
</dbReference>
<keyword evidence="5" id="KW-1185">Reference proteome</keyword>
<dbReference type="InterPro" id="IPR016032">
    <property type="entry name" value="Sig_transdc_resp-reg_C-effctor"/>
</dbReference>
<evidence type="ECO:0000313" key="5">
    <source>
        <dbReference type="Proteomes" id="UP000530234"/>
    </source>
</evidence>
<dbReference type="InterPro" id="IPR011990">
    <property type="entry name" value="TPR-like_helical_dom_sf"/>
</dbReference>
<dbReference type="SUPFAM" id="SSF48452">
    <property type="entry name" value="TPR-like"/>
    <property type="match status" value="1"/>
</dbReference>
<dbReference type="InterPro" id="IPR039420">
    <property type="entry name" value="WalR-like"/>
</dbReference>
<evidence type="ECO:0000256" key="1">
    <source>
        <dbReference type="ARBA" id="ARBA00023125"/>
    </source>
</evidence>
<sequence length="995" mass="103785">MDSPSTSSFPSRSRTDTAVRALLDRTRAGHGGALLVRAETGMGVSTVLERAASLFAAPPFRDRGRWLARSPARCGTGESRPAAPAGAVHLPGGPVASPEPVVRLRGVRAETGMPLAGLHALATRLAGPDVARELVGTARPADAPPAAVPVVGDAVLALLQERTRAGGPVLCCVDDAQWVDPLSREVLGFVARRLGAGVPVALILGLTAIGPGSPPDPLLGGLPEEVLTPLSEAEIEALLDRLLPEGADPAVREALTDEAAGNPGLLADLLAHLPPARLTGVEPLPRPLPVDGPRLRRTEHALRPLSRPARELLVLVAAACEVRGEAEVGTVLRAAGLPAGTPGPVPDHPPAAGARRGEEPTDPPEGEVASRSFPAEALGVLRRDGDRWRPGGPLVWRAVRRAVSPRELREAHRALAEALRGAADPLPRLCHLAAAGEGPDPDLAARLAAEVEVEGAAAVRPPTDSADALLRAADLVIDPDTRAGLLTAAAEHTWAAGRPQTARTLLERARVLPAGEATRGRAALVLGTLQRECGVITDARESLVQAARLLGPHDPDRAGDALRIAAEAAWVAGTGTPVIPVAGTAGEAAAAPRDDYGAGMAALVEGGLAAATAPLRRVLERARRSEHSADLLRAAVVAMLLGENDRAYVCASRGLAVARLRGERVLEPHALELLAYAELRCGRHGRAAAHAREGLRSALRTGQRNSAAHHHAALAMAAAIDGDPERCARHAADAEQDAGAHGLGIAATMAEWALARCDLALNRPRQAALRLGALLRNGPGRGHFALRTLALPCFIEASVLAGRPEHARPALSHLAEWAAATADPQAVPQLLRCRALCAPPEAAPQAFARALEAHRGADNAFERARTQLLHGMALRRGRRPRDAREVLREAVIGFEQGGAGAWAERARGELRATGGSDHPAGGPPPEVLAALTPQQLRVARHVAEGATNREVAVRLSVSPRTVDHHLRNVFSVLGIRSRVELTRLLADAPDTPGPR</sequence>
<dbReference type="RefSeq" id="WP_182664564.1">
    <property type="nucleotide sequence ID" value="NZ_VKHS01000354.1"/>
</dbReference>
<evidence type="ECO:0000313" key="4">
    <source>
        <dbReference type="EMBL" id="MBB0230797.1"/>
    </source>
</evidence>
<organism evidence="4 5">
    <name type="scientific">Streptomyces calidiresistens</name>
    <dbReference type="NCBI Taxonomy" id="1485586"/>
    <lineage>
        <taxon>Bacteria</taxon>
        <taxon>Bacillati</taxon>
        <taxon>Actinomycetota</taxon>
        <taxon>Actinomycetes</taxon>
        <taxon>Kitasatosporales</taxon>
        <taxon>Streptomycetaceae</taxon>
        <taxon>Streptomyces</taxon>
    </lineage>
</organism>
<dbReference type="InterPro" id="IPR041664">
    <property type="entry name" value="AAA_16"/>
</dbReference>
<dbReference type="EMBL" id="VKHS01000354">
    <property type="protein sequence ID" value="MBB0230797.1"/>
    <property type="molecule type" value="Genomic_DNA"/>
</dbReference>
<dbReference type="PANTHER" id="PTHR43214:SF42">
    <property type="entry name" value="TRANSCRIPTIONAL REGULATORY PROTEIN DESR"/>
    <property type="match status" value="1"/>
</dbReference>
<reference evidence="5" key="1">
    <citation type="submission" date="2019-10" db="EMBL/GenBank/DDBJ databases">
        <title>Streptomyces sp. nov., a novel actinobacterium isolated from alkaline environment.</title>
        <authorList>
            <person name="Golinska P."/>
        </authorList>
    </citation>
    <scope>NUCLEOTIDE SEQUENCE [LARGE SCALE GENOMIC DNA]</scope>
    <source>
        <strain evidence="5">DSM 42108</strain>
    </source>
</reference>
<keyword evidence="1" id="KW-0238">DNA-binding</keyword>
<dbReference type="CDD" id="cd06170">
    <property type="entry name" value="LuxR_C_like"/>
    <property type="match status" value="1"/>
</dbReference>
<accession>A0A7W3XXG4</accession>
<dbReference type="GO" id="GO:0006355">
    <property type="term" value="P:regulation of DNA-templated transcription"/>
    <property type="evidence" value="ECO:0007669"/>
    <property type="project" value="InterPro"/>
</dbReference>
<dbReference type="Gene3D" id="1.10.10.10">
    <property type="entry name" value="Winged helix-like DNA-binding domain superfamily/Winged helix DNA-binding domain"/>
    <property type="match status" value="1"/>
</dbReference>
<evidence type="ECO:0000259" key="3">
    <source>
        <dbReference type="PROSITE" id="PS50043"/>
    </source>
</evidence>
<dbReference type="PANTHER" id="PTHR43214">
    <property type="entry name" value="TWO-COMPONENT RESPONSE REGULATOR"/>
    <property type="match status" value="1"/>
</dbReference>
<dbReference type="Proteomes" id="UP000530234">
    <property type="component" value="Unassembled WGS sequence"/>
</dbReference>
<dbReference type="InterPro" id="IPR000792">
    <property type="entry name" value="Tscrpt_reg_LuxR_C"/>
</dbReference>
<feature type="region of interest" description="Disordered" evidence="2">
    <location>
        <begin position="337"/>
        <end position="372"/>
    </location>
</feature>
<dbReference type="GO" id="GO:0003677">
    <property type="term" value="F:DNA binding"/>
    <property type="evidence" value="ECO:0007669"/>
    <property type="project" value="UniProtKB-KW"/>
</dbReference>